<comment type="caution">
    <text evidence="2">The sequence shown here is derived from an EMBL/GenBank/DDBJ whole genome shotgun (WGS) entry which is preliminary data.</text>
</comment>
<evidence type="ECO:0000256" key="1">
    <source>
        <dbReference type="SAM" id="MobiDB-lite"/>
    </source>
</evidence>
<organism evidence="2 3">
    <name type="scientific">Mycena pura</name>
    <dbReference type="NCBI Taxonomy" id="153505"/>
    <lineage>
        <taxon>Eukaryota</taxon>
        <taxon>Fungi</taxon>
        <taxon>Dikarya</taxon>
        <taxon>Basidiomycota</taxon>
        <taxon>Agaricomycotina</taxon>
        <taxon>Agaricomycetes</taxon>
        <taxon>Agaricomycetidae</taxon>
        <taxon>Agaricales</taxon>
        <taxon>Marasmiineae</taxon>
        <taxon>Mycenaceae</taxon>
        <taxon>Mycena</taxon>
    </lineage>
</organism>
<protein>
    <submittedName>
        <fullName evidence="2">Uncharacterized protein</fullName>
    </submittedName>
</protein>
<keyword evidence="3" id="KW-1185">Reference proteome</keyword>
<feature type="compositionally biased region" description="Basic and acidic residues" evidence="1">
    <location>
        <begin position="312"/>
        <end position="322"/>
    </location>
</feature>
<accession>A0AAD6VTF6</accession>
<name>A0AAD6VTF6_9AGAR</name>
<feature type="compositionally biased region" description="Low complexity" evidence="1">
    <location>
        <begin position="268"/>
        <end position="279"/>
    </location>
</feature>
<proteinExistence type="predicted"/>
<gene>
    <name evidence="2" type="ORF">GGX14DRAFT_663025</name>
</gene>
<evidence type="ECO:0000313" key="3">
    <source>
        <dbReference type="Proteomes" id="UP001219525"/>
    </source>
</evidence>
<dbReference type="Proteomes" id="UP001219525">
    <property type="component" value="Unassembled WGS sequence"/>
</dbReference>
<evidence type="ECO:0000313" key="2">
    <source>
        <dbReference type="EMBL" id="KAJ7222252.1"/>
    </source>
</evidence>
<sequence>MQNLASWRPPELVRGPEATTSEYSRPLAWWDRHLAEPLILKNVVLTEGVGTHLVDLFDTIMARLSTPSQAVPQQFIAKMQFYLKFLHETCHETEVDNEAQIETCHLQCAPILCKVASNLFLAHLLSEHPGAFDPSTFTWDVSFLNQTYASGDPPLTNLIDAVQALYPDTPHHVGIPPDLQSIIRQMARKCLINTEVKFDSVPNEDVMREIEGLVGTPYPWQACTDPEGLGHPDRQKHEVVSPLCTADGETCQKLAAQLQPTPPTNCLSQPASSSFQPAPSVLPIPSSSLAVHPRRDLKRVNYAEAAADDEEHPSGKRQKTDDGGGAPYAEPGKRVMTSAAEEATGVSKTARAWLQHTWAQSVYIDSTFLRFVAMNWEMPHVAGSPFSNNYAKVQIALKIAALIDWRERHPEDNVADRGHGEGPRDAEGHGEGRGNEDGGGEGLGGEERRGYEDRGAEGCGDDNNSRWSQPEQGESNEESEPLAAANSSARGRQDLACNKTIIQIDGEQPKQAYPVQAPAAPAHTLRMWVQYGPFDSPKPARFVSAVKAGGRSAEQLANDVSLWDGSAGCVDVYLRQAIVPGVACGGVLGPLGSQTSVFVKFAFTGNEGQVERLLHEHRIYTELGPICGIPVSFGLYETVDEGGPHVLVLDHCGQSLQELSENSSSFQLTQDIKYAIVLLPSPNPTHCLL</sequence>
<dbReference type="EMBL" id="JARJCW010000007">
    <property type="protein sequence ID" value="KAJ7222252.1"/>
    <property type="molecule type" value="Genomic_DNA"/>
</dbReference>
<dbReference type="AlphaFoldDB" id="A0AAD6VTF6"/>
<feature type="region of interest" description="Disordered" evidence="1">
    <location>
        <begin position="411"/>
        <end position="491"/>
    </location>
</feature>
<feature type="region of interest" description="Disordered" evidence="1">
    <location>
        <begin position="261"/>
        <end position="280"/>
    </location>
</feature>
<feature type="compositionally biased region" description="Basic and acidic residues" evidence="1">
    <location>
        <begin position="411"/>
        <end position="436"/>
    </location>
</feature>
<feature type="compositionally biased region" description="Basic and acidic residues" evidence="1">
    <location>
        <begin position="445"/>
        <end position="456"/>
    </location>
</feature>
<feature type="region of interest" description="Disordered" evidence="1">
    <location>
        <begin position="304"/>
        <end position="331"/>
    </location>
</feature>
<reference evidence="2" key="1">
    <citation type="submission" date="2023-03" db="EMBL/GenBank/DDBJ databases">
        <title>Massive genome expansion in bonnet fungi (Mycena s.s.) driven by repeated elements and novel gene families across ecological guilds.</title>
        <authorList>
            <consortium name="Lawrence Berkeley National Laboratory"/>
            <person name="Harder C.B."/>
            <person name="Miyauchi S."/>
            <person name="Viragh M."/>
            <person name="Kuo A."/>
            <person name="Thoen E."/>
            <person name="Andreopoulos B."/>
            <person name="Lu D."/>
            <person name="Skrede I."/>
            <person name="Drula E."/>
            <person name="Henrissat B."/>
            <person name="Morin E."/>
            <person name="Kohler A."/>
            <person name="Barry K."/>
            <person name="LaButti K."/>
            <person name="Morin E."/>
            <person name="Salamov A."/>
            <person name="Lipzen A."/>
            <person name="Mereny Z."/>
            <person name="Hegedus B."/>
            <person name="Baldrian P."/>
            <person name="Stursova M."/>
            <person name="Weitz H."/>
            <person name="Taylor A."/>
            <person name="Grigoriev I.V."/>
            <person name="Nagy L.G."/>
            <person name="Martin F."/>
            <person name="Kauserud H."/>
        </authorList>
    </citation>
    <scope>NUCLEOTIDE SEQUENCE</scope>
    <source>
        <strain evidence="2">9144</strain>
    </source>
</reference>